<comment type="caution">
    <text evidence="3">The sequence shown here is derived from an EMBL/GenBank/DDBJ whole genome shotgun (WGS) entry which is preliminary data.</text>
</comment>
<organism evidence="3 4">
    <name type="scientific">Pseudanabaena frigida</name>
    <dbReference type="NCBI Taxonomy" id="945775"/>
    <lineage>
        <taxon>Bacteria</taxon>
        <taxon>Bacillati</taxon>
        <taxon>Cyanobacteriota</taxon>
        <taxon>Cyanophyceae</taxon>
        <taxon>Pseudanabaenales</taxon>
        <taxon>Pseudanabaenaceae</taxon>
        <taxon>Pseudanabaena</taxon>
    </lineage>
</organism>
<dbReference type="NCBIfam" id="TIGR01901">
    <property type="entry name" value="adhes_NPXG"/>
    <property type="match status" value="1"/>
</dbReference>
<dbReference type="Proteomes" id="UP000249467">
    <property type="component" value="Unassembled WGS sequence"/>
</dbReference>
<evidence type="ECO:0000313" key="4">
    <source>
        <dbReference type="Proteomes" id="UP000249467"/>
    </source>
</evidence>
<protein>
    <recommendedName>
        <fullName evidence="2">Filamentous haemagglutinin FhaB/tRNA nuclease CdiA-like TPS domain-containing protein</fullName>
    </recommendedName>
</protein>
<gene>
    <name evidence="3" type="ORF">DCF19_04510</name>
</gene>
<evidence type="ECO:0000256" key="1">
    <source>
        <dbReference type="SAM" id="SignalP"/>
    </source>
</evidence>
<dbReference type="InterPro" id="IPR012334">
    <property type="entry name" value="Pectin_lyas_fold"/>
</dbReference>
<evidence type="ECO:0000259" key="2">
    <source>
        <dbReference type="Pfam" id="PF05860"/>
    </source>
</evidence>
<keyword evidence="1" id="KW-0732">Signal</keyword>
<evidence type="ECO:0000313" key="3">
    <source>
        <dbReference type="EMBL" id="PZO43907.1"/>
    </source>
</evidence>
<reference evidence="3 4" key="2">
    <citation type="submission" date="2018-06" db="EMBL/GenBank/DDBJ databases">
        <title>Metagenomic assembly of (sub)arctic Cyanobacteria and their associated microbiome from non-axenic cultures.</title>
        <authorList>
            <person name="Baurain D."/>
        </authorList>
    </citation>
    <scope>NUCLEOTIDE SEQUENCE [LARGE SCALE GENOMIC DNA]</scope>
    <source>
        <strain evidence="3">ULC066bin1</strain>
    </source>
</reference>
<feature type="domain" description="Filamentous haemagglutinin FhaB/tRNA nuclease CdiA-like TPS" evidence="2">
    <location>
        <begin position="27"/>
        <end position="100"/>
    </location>
</feature>
<dbReference type="Pfam" id="PF05860">
    <property type="entry name" value="TPS"/>
    <property type="match status" value="1"/>
</dbReference>
<dbReference type="InterPro" id="IPR008638">
    <property type="entry name" value="FhaB/CdiA-like_TPS"/>
</dbReference>
<dbReference type="SUPFAM" id="SSF51126">
    <property type="entry name" value="Pectin lyase-like"/>
    <property type="match status" value="1"/>
</dbReference>
<dbReference type="AlphaFoldDB" id="A0A2W4WL39"/>
<sequence>MKLSLRHVCVPCACALSYFSTVCSASAQIVPDATLPVNSTVTTRGLVHTINNGTTVGVNLYHSFQDFSVPTNNTAYFNNAANVQNVLTRVTGSSVSNIDG</sequence>
<reference evidence="3 4" key="1">
    <citation type="submission" date="2018-04" db="EMBL/GenBank/DDBJ databases">
        <authorList>
            <person name="Go L.Y."/>
            <person name="Mitchell J.A."/>
        </authorList>
    </citation>
    <scope>NUCLEOTIDE SEQUENCE [LARGE SCALE GENOMIC DNA]</scope>
    <source>
        <strain evidence="3">ULC066bin1</strain>
    </source>
</reference>
<dbReference type="InterPro" id="IPR011050">
    <property type="entry name" value="Pectin_lyase_fold/virulence"/>
</dbReference>
<proteinExistence type="predicted"/>
<name>A0A2W4WL39_9CYAN</name>
<dbReference type="EMBL" id="QBML01000004">
    <property type="protein sequence ID" value="PZO43907.1"/>
    <property type="molecule type" value="Genomic_DNA"/>
</dbReference>
<feature type="non-terminal residue" evidence="3">
    <location>
        <position position="100"/>
    </location>
</feature>
<accession>A0A2W4WL39</accession>
<feature type="signal peptide" evidence="1">
    <location>
        <begin position="1"/>
        <end position="27"/>
    </location>
</feature>
<dbReference type="Gene3D" id="2.160.20.10">
    <property type="entry name" value="Single-stranded right-handed beta-helix, Pectin lyase-like"/>
    <property type="match status" value="1"/>
</dbReference>
<feature type="chain" id="PRO_5016072186" description="Filamentous haemagglutinin FhaB/tRNA nuclease CdiA-like TPS domain-containing protein" evidence="1">
    <location>
        <begin position="28"/>
        <end position="100"/>
    </location>
</feature>